<comment type="caution">
    <text evidence="1">The sequence shown here is derived from an EMBL/GenBank/DDBJ whole genome shotgun (WGS) entry which is preliminary data.</text>
</comment>
<proteinExistence type="predicted"/>
<dbReference type="Proteomes" id="UP001162060">
    <property type="component" value="Unassembled WGS sequence"/>
</dbReference>
<organism evidence="1 3">
    <name type="scientific">Peronospora matthiolae</name>
    <dbReference type="NCBI Taxonomy" id="2874970"/>
    <lineage>
        <taxon>Eukaryota</taxon>
        <taxon>Sar</taxon>
        <taxon>Stramenopiles</taxon>
        <taxon>Oomycota</taxon>
        <taxon>Peronosporomycetes</taxon>
        <taxon>Peronosporales</taxon>
        <taxon>Peronosporaceae</taxon>
        <taxon>Peronospora</taxon>
    </lineage>
</organism>
<name>A0AAV1T118_9STRA</name>
<evidence type="ECO:0000313" key="3">
    <source>
        <dbReference type="Proteomes" id="UP001162060"/>
    </source>
</evidence>
<dbReference type="EMBL" id="CAKLBY020000003">
    <property type="protein sequence ID" value="CAK7891488.1"/>
    <property type="molecule type" value="Genomic_DNA"/>
</dbReference>
<sequence>MDGAVAFCLCKKQAGMAVSTMEAEFVEASQGGRELLGLIELFNELKMAMVEPMPI</sequence>
<protein>
    <submittedName>
        <fullName evidence="1">Uncharacterized protein</fullName>
    </submittedName>
</protein>
<evidence type="ECO:0000313" key="1">
    <source>
        <dbReference type="EMBL" id="CAK7891488.1"/>
    </source>
</evidence>
<accession>A0AAV1T118</accession>
<evidence type="ECO:0000313" key="2">
    <source>
        <dbReference type="EMBL" id="CAK7941602.1"/>
    </source>
</evidence>
<reference evidence="1" key="1">
    <citation type="submission" date="2024-01" db="EMBL/GenBank/DDBJ databases">
        <authorList>
            <person name="Webb A."/>
        </authorList>
    </citation>
    <scope>NUCLEOTIDE SEQUENCE</scope>
    <source>
        <strain evidence="1">Pm1</strain>
    </source>
</reference>
<dbReference type="EMBL" id="CAKLBY020000264">
    <property type="protein sequence ID" value="CAK7941602.1"/>
    <property type="molecule type" value="Genomic_DNA"/>
</dbReference>
<gene>
    <name evidence="1" type="ORF">PM001_LOCUS197</name>
    <name evidence="2" type="ORF">PM001_LOCUS26752</name>
</gene>
<dbReference type="AlphaFoldDB" id="A0AAV1T118"/>